<feature type="region of interest" description="Disordered" evidence="1">
    <location>
        <begin position="742"/>
        <end position="892"/>
    </location>
</feature>
<feature type="compositionally biased region" description="Low complexity" evidence="1">
    <location>
        <begin position="1237"/>
        <end position="1249"/>
    </location>
</feature>
<feature type="compositionally biased region" description="Polar residues" evidence="1">
    <location>
        <begin position="856"/>
        <end position="869"/>
    </location>
</feature>
<evidence type="ECO:0000256" key="1">
    <source>
        <dbReference type="SAM" id="MobiDB-lite"/>
    </source>
</evidence>
<feature type="compositionally biased region" description="Acidic residues" evidence="1">
    <location>
        <begin position="231"/>
        <end position="240"/>
    </location>
</feature>
<feature type="compositionally biased region" description="Acidic residues" evidence="1">
    <location>
        <begin position="769"/>
        <end position="778"/>
    </location>
</feature>
<feature type="compositionally biased region" description="Basic residues" evidence="1">
    <location>
        <begin position="800"/>
        <end position="810"/>
    </location>
</feature>
<reference evidence="2" key="1">
    <citation type="journal article" date="2020" name="Stud. Mycol.">
        <title>101 Dothideomycetes genomes: a test case for predicting lifestyles and emergence of pathogens.</title>
        <authorList>
            <person name="Haridas S."/>
            <person name="Albert R."/>
            <person name="Binder M."/>
            <person name="Bloem J."/>
            <person name="Labutti K."/>
            <person name="Salamov A."/>
            <person name="Andreopoulos B."/>
            <person name="Baker S."/>
            <person name="Barry K."/>
            <person name="Bills G."/>
            <person name="Bluhm B."/>
            <person name="Cannon C."/>
            <person name="Castanera R."/>
            <person name="Culley D."/>
            <person name="Daum C."/>
            <person name="Ezra D."/>
            <person name="Gonzalez J."/>
            <person name="Henrissat B."/>
            <person name="Kuo A."/>
            <person name="Liang C."/>
            <person name="Lipzen A."/>
            <person name="Lutzoni F."/>
            <person name="Magnuson J."/>
            <person name="Mondo S."/>
            <person name="Nolan M."/>
            <person name="Ohm R."/>
            <person name="Pangilinan J."/>
            <person name="Park H.-J."/>
            <person name="Ramirez L."/>
            <person name="Alfaro M."/>
            <person name="Sun H."/>
            <person name="Tritt A."/>
            <person name="Yoshinaga Y."/>
            <person name="Zwiers L.-H."/>
            <person name="Turgeon B."/>
            <person name="Goodwin S."/>
            <person name="Spatafora J."/>
            <person name="Crous P."/>
            <person name="Grigoriev I."/>
        </authorList>
    </citation>
    <scope>NUCLEOTIDE SEQUENCE</scope>
    <source>
        <strain evidence="2">CBS 379.55</strain>
    </source>
</reference>
<dbReference type="RefSeq" id="XP_033654256.1">
    <property type="nucleotide sequence ID" value="XM_033798283.1"/>
</dbReference>
<feature type="region of interest" description="Disordered" evidence="1">
    <location>
        <begin position="385"/>
        <end position="415"/>
    </location>
</feature>
<feature type="region of interest" description="Disordered" evidence="1">
    <location>
        <begin position="313"/>
        <end position="373"/>
    </location>
</feature>
<feature type="compositionally biased region" description="Polar residues" evidence="1">
    <location>
        <begin position="166"/>
        <end position="184"/>
    </location>
</feature>
<dbReference type="GeneID" id="54551458"/>
<feature type="compositionally biased region" description="Basic residues" evidence="1">
    <location>
        <begin position="328"/>
        <end position="343"/>
    </location>
</feature>
<feature type="region of interest" description="Disordered" evidence="1">
    <location>
        <begin position="594"/>
        <end position="615"/>
    </location>
</feature>
<feature type="compositionally biased region" description="Basic residues" evidence="1">
    <location>
        <begin position="185"/>
        <end position="194"/>
    </location>
</feature>
<evidence type="ECO:0000313" key="2">
    <source>
        <dbReference type="EMBL" id="KAF2276717.1"/>
    </source>
</evidence>
<feature type="compositionally biased region" description="Low complexity" evidence="1">
    <location>
        <begin position="1210"/>
        <end position="1222"/>
    </location>
</feature>
<feature type="compositionally biased region" description="Polar residues" evidence="1">
    <location>
        <begin position="47"/>
        <end position="62"/>
    </location>
</feature>
<sequence>MAPRGRAPVVSDSPDRSYESSPDPLNASINSSTSKARPARRRMAQTPLASTSPSKQNRQPNVSERLMHLSSPSKSMVMNTGRPGGASPWRIKVTVEAEPENSSDVENTSPSVRHVERRTTTTVPLKDGDASSPPKRRGRPRKSDVAGSAKSRRAGTPVKPRRRRSSVNASMSEPTVLEPSSTASPKKRRGRPRKNVQPEPESEPQPEPDQEPQPDGESEYEPNHETGLEHEQDEDPDAEQLEPTNIPCADVDDDHADTEIAAETTVIPLIETTLATPQGTPVPVPVPVLKSTSLMPPREQFKQRPRSYVEEYEEAVNFGTPPETDLRRRLKERKGTPHSKAARKSISTSDDESAIDTPSGTDEEQAPLEVDARDQQRLALEVQLETLRRGGRDESANGEIDTYAFDEGETRMPDDTTLWESENFSMISVDSLPSCGGLLSSNHQKSTGTLATGATHPLTTSYLNIPAASSSKSAEVSSQQKQYSPLQRKTSTVAPPPEQPQENSRERHETPAMDQRSPSQPPALEPAQFAPSESPQMDRAVTAGVALQGLVDPSRGTPQTKNAQGGSLEDLFRGFSDGTRKELQAGLRLGQQLAMRRENNDSSPLSRSPRPTLPDASVKCAFVKHPETRLITPENQEDQNSQLPPPATDNVNDEYPTLVVEEQQNTHLVSPELSDDEMSWSNIIAAGSETIEIKGGRTLLTATNPQGEQIRGPDVYVETRQSETGQVVTAYRSNGEQIIGSEISVVADEREEVEGRDNEPQSTVTAQEQGEDYSDIWQEEASRSMTDDAGSSEVQNRRGPNSRKTRKGKSKTPDALPNGGPIEPPRAKLPRTRRPKFQYSDEAEEEQQELDVASSRVKSAQESTKQNQMHRAVQDSAMRDVDGGVSEISEQSGVFFHPEVLTTRPERERKIQRIEDVSMSLLLDDGEASVPVSSPVLQTQSSGASRYPSPKSLSPEGKISSNPPAVDEKKQASLPADEGQSLNLSSPAPINRTPTTSKPNPFKDTPPRFTPRQFTPARSSPLRQELRGSDAESSFDESSLPVSSPFRTQVDMSNISIASHEQQLLQEMEGVTDSSIVRVRREADARAEAYGSPYRTLHEIEEVTEVSRSEKLSIVMPSSPPVRLSEAAGHSSVLGDGTRESTLLDDGDSFMAEPMDSSILNSKRKHVRIALEDERTPTSSRRKTARHVSRPAKKVPVIASAPHVEEDPTSGRSGSSSSSSGGILNRLGSTLPGTRGTSTAQATSPSSSSPRPPTHPVASRFAPGLPKANPWTKTHYKTLDTLFHLHRKDATLFDPVSSAVNAALLDHFLSQPGNDKFLGAIYTSWGYSVTITEPLVVIAAVYLCNILVLKDGAEYEKRSGRALERGDVGPGRAGARITAEAVMERLATVVMGRALRRDERRGVKVRKEGRLQVVWAGESSLMGV</sequence>
<dbReference type="OrthoDB" id="3946221at2759"/>
<feature type="compositionally biased region" description="Basic residues" evidence="1">
    <location>
        <begin position="1180"/>
        <end position="1193"/>
    </location>
</feature>
<dbReference type="InterPro" id="IPR017956">
    <property type="entry name" value="AT_hook_DNA-bd_motif"/>
</dbReference>
<name>A0A6A6JJP6_WESOR</name>
<dbReference type="SMART" id="SM00384">
    <property type="entry name" value="AT_hook"/>
    <property type="match status" value="2"/>
</dbReference>
<dbReference type="EMBL" id="ML986492">
    <property type="protein sequence ID" value="KAF2276717.1"/>
    <property type="molecule type" value="Genomic_DNA"/>
</dbReference>
<feature type="compositionally biased region" description="Polar residues" evidence="1">
    <location>
        <begin position="556"/>
        <end position="565"/>
    </location>
</feature>
<feature type="compositionally biased region" description="Basic and acidic residues" evidence="1">
    <location>
        <begin position="221"/>
        <end position="230"/>
    </location>
</feature>
<feature type="compositionally biased region" description="Low complexity" evidence="1">
    <location>
        <begin position="469"/>
        <end position="482"/>
    </location>
</feature>
<feature type="compositionally biased region" description="Polar residues" evidence="1">
    <location>
        <begin position="1227"/>
        <end position="1236"/>
    </location>
</feature>
<feature type="region of interest" description="Disordered" evidence="1">
    <location>
        <begin position="931"/>
        <end position="1044"/>
    </location>
</feature>
<proteinExistence type="predicted"/>
<keyword evidence="3" id="KW-1185">Reference proteome</keyword>
<feature type="compositionally biased region" description="Polar residues" evidence="1">
    <location>
        <begin position="483"/>
        <end position="493"/>
    </location>
</feature>
<feature type="region of interest" description="Disordered" evidence="1">
    <location>
        <begin position="469"/>
        <end position="573"/>
    </location>
</feature>
<organism evidence="2 3">
    <name type="scientific">Westerdykella ornata</name>
    <dbReference type="NCBI Taxonomy" id="318751"/>
    <lineage>
        <taxon>Eukaryota</taxon>
        <taxon>Fungi</taxon>
        <taxon>Dikarya</taxon>
        <taxon>Ascomycota</taxon>
        <taxon>Pezizomycotina</taxon>
        <taxon>Dothideomycetes</taxon>
        <taxon>Pleosporomycetidae</taxon>
        <taxon>Pleosporales</taxon>
        <taxon>Sporormiaceae</taxon>
        <taxon>Westerdykella</taxon>
    </lineage>
</organism>
<feature type="region of interest" description="Disordered" evidence="1">
    <location>
        <begin position="1168"/>
        <end position="1269"/>
    </location>
</feature>
<gene>
    <name evidence="2" type="ORF">EI97DRAFT_432965</name>
</gene>
<feature type="region of interest" description="Disordered" evidence="1">
    <location>
        <begin position="1"/>
        <end position="258"/>
    </location>
</feature>
<dbReference type="Proteomes" id="UP000800097">
    <property type="component" value="Unassembled WGS sequence"/>
</dbReference>
<feature type="compositionally biased region" description="Polar residues" evidence="1">
    <location>
        <begin position="931"/>
        <end position="944"/>
    </location>
</feature>
<protein>
    <submittedName>
        <fullName evidence="2">Uncharacterized protein</fullName>
    </submittedName>
</protein>
<feature type="compositionally biased region" description="Polar residues" evidence="1">
    <location>
        <begin position="980"/>
        <end position="999"/>
    </location>
</feature>
<feature type="compositionally biased region" description="Basic and acidic residues" evidence="1">
    <location>
        <begin position="386"/>
        <end position="395"/>
    </location>
</feature>
<feature type="compositionally biased region" description="Acidic residues" evidence="1">
    <location>
        <begin position="200"/>
        <end position="220"/>
    </location>
</feature>
<feature type="region of interest" description="Disordered" evidence="1">
    <location>
        <begin position="629"/>
        <end position="653"/>
    </location>
</feature>
<feature type="compositionally biased region" description="Low complexity" evidence="1">
    <location>
        <begin position="602"/>
        <end position="614"/>
    </location>
</feature>
<dbReference type="GO" id="GO:0003677">
    <property type="term" value="F:DNA binding"/>
    <property type="evidence" value="ECO:0007669"/>
    <property type="project" value="InterPro"/>
</dbReference>
<accession>A0A6A6JJP6</accession>
<evidence type="ECO:0000313" key="3">
    <source>
        <dbReference type="Proteomes" id="UP000800097"/>
    </source>
</evidence>